<gene>
    <name evidence="3" type="ORF">GCM10009430_26660</name>
</gene>
<dbReference type="Gene3D" id="3.40.50.150">
    <property type="entry name" value="Vaccinia Virus protein VP39"/>
    <property type="match status" value="1"/>
</dbReference>
<sequence length="409" mass="46718">MTFKNDKLYLLDFILNPKILHSEVQDYVFETSEGPVDITKLILSRSSFEGISSKELAQQINGRNKAKTKLPLWYQTRDIYYPPTINLEQTSSEVTAKYKSELVSGDFLIDITGGLGIDDYYFSKKVSRVIHCELNAELSEIANHNFQVLGATNIQTETGDGLVTLENLTKVDWIYIDPSRRHDSKGKVFFLEDCLPDVPTHLDFLLSKSDHILIKTSPLLDINAGIKSLRFVKEIHVVAVQNEVKELLWVIEKDHTNDIAIKTINLTKDGRQEFSFLYEEEKTSIPTISAPKKYLYEPNAAIMKSGGFLSISKSFKIEKLHNHSHLYTSDTWIEFPGRSFEILQIIPYQKKNIKKANITKANITTRNFPETVSGIRKKFKIKDGGDTYLFFTTNSDNEKIVIVCNKPSY</sequence>
<feature type="domain" description="THUMP-like" evidence="1">
    <location>
        <begin position="337"/>
        <end position="406"/>
    </location>
</feature>
<comment type="caution">
    <text evidence="3">The sequence shown here is derived from an EMBL/GenBank/DDBJ whole genome shotgun (WGS) entry which is preliminary data.</text>
</comment>
<keyword evidence="4" id="KW-1185">Reference proteome</keyword>
<dbReference type="InterPro" id="IPR029063">
    <property type="entry name" value="SAM-dependent_MTases_sf"/>
</dbReference>
<proteinExistence type="predicted"/>
<accession>A0ABN1IXW6</accession>
<dbReference type="SUPFAM" id="SSF53335">
    <property type="entry name" value="S-adenosyl-L-methionine-dependent methyltransferases"/>
    <property type="match status" value="1"/>
</dbReference>
<dbReference type="Pfam" id="PF18096">
    <property type="entry name" value="Thump_like"/>
    <property type="match status" value="1"/>
</dbReference>
<dbReference type="Pfam" id="PF22013">
    <property type="entry name" value="PG_1098_Fer"/>
    <property type="match status" value="1"/>
</dbReference>
<dbReference type="Proteomes" id="UP001501758">
    <property type="component" value="Unassembled WGS sequence"/>
</dbReference>
<organism evidence="3 4">
    <name type="scientific">Aquimarina litoralis</name>
    <dbReference type="NCBI Taxonomy" id="584605"/>
    <lineage>
        <taxon>Bacteria</taxon>
        <taxon>Pseudomonadati</taxon>
        <taxon>Bacteroidota</taxon>
        <taxon>Flavobacteriia</taxon>
        <taxon>Flavobacteriales</taxon>
        <taxon>Flavobacteriaceae</taxon>
        <taxon>Aquimarina</taxon>
    </lineage>
</organism>
<dbReference type="Gene3D" id="1.10.10.1110">
    <property type="entry name" value="Methyltransferase PG1098, N-terminal domain"/>
    <property type="match status" value="1"/>
</dbReference>
<evidence type="ECO:0000259" key="2">
    <source>
        <dbReference type="Pfam" id="PF22013"/>
    </source>
</evidence>
<evidence type="ECO:0008006" key="5">
    <source>
        <dbReference type="Google" id="ProtNLM"/>
    </source>
</evidence>
<reference evidence="3 4" key="1">
    <citation type="journal article" date="2019" name="Int. J. Syst. Evol. Microbiol.">
        <title>The Global Catalogue of Microorganisms (GCM) 10K type strain sequencing project: providing services to taxonomists for standard genome sequencing and annotation.</title>
        <authorList>
            <consortium name="The Broad Institute Genomics Platform"/>
            <consortium name="The Broad Institute Genome Sequencing Center for Infectious Disease"/>
            <person name="Wu L."/>
            <person name="Ma J."/>
        </authorList>
    </citation>
    <scope>NUCLEOTIDE SEQUENCE [LARGE SCALE GENOMIC DNA]</scope>
    <source>
        <strain evidence="3 4">JCM 15974</strain>
    </source>
</reference>
<evidence type="ECO:0000313" key="4">
    <source>
        <dbReference type="Proteomes" id="UP001501758"/>
    </source>
</evidence>
<feature type="domain" description="PG-1098 ferredoxin-like" evidence="2">
    <location>
        <begin position="294"/>
        <end position="336"/>
    </location>
</feature>
<evidence type="ECO:0000259" key="1">
    <source>
        <dbReference type="Pfam" id="PF18096"/>
    </source>
</evidence>
<protein>
    <recommendedName>
        <fullName evidence="5">THUMP-like domain-containing protein</fullName>
    </recommendedName>
</protein>
<dbReference type="EMBL" id="BAAAGE010000002">
    <property type="protein sequence ID" value="GAA0723335.1"/>
    <property type="molecule type" value="Genomic_DNA"/>
</dbReference>
<evidence type="ECO:0000313" key="3">
    <source>
        <dbReference type="EMBL" id="GAA0723335.1"/>
    </source>
</evidence>
<dbReference type="InterPro" id="IPR041497">
    <property type="entry name" value="Thump-like"/>
</dbReference>
<dbReference type="InterPro" id="IPR054168">
    <property type="entry name" value="PG_1098_Fer"/>
</dbReference>
<name>A0ABN1IXW6_9FLAO</name>